<dbReference type="AlphaFoldDB" id="A0A2G3ADH3"/>
<feature type="domain" description="MTHFR SAM-binding regulatory" evidence="2">
    <location>
        <begin position="63"/>
        <end position="159"/>
    </location>
</feature>
<dbReference type="GO" id="GO:0004489">
    <property type="term" value="F:methylenetetrahydrofolate reductase [NAD(P)H] activity"/>
    <property type="evidence" value="ECO:0000318"/>
    <property type="project" value="GO_Central"/>
</dbReference>
<dbReference type="Pfam" id="PF21895">
    <property type="entry name" value="MTHFR_C"/>
    <property type="match status" value="1"/>
</dbReference>
<dbReference type="PANTHER" id="PTHR45754">
    <property type="entry name" value="METHYLENETETRAHYDROFOLATE REDUCTASE"/>
    <property type="match status" value="1"/>
</dbReference>
<dbReference type="GO" id="GO:0035999">
    <property type="term" value="P:tetrahydrofolate interconversion"/>
    <property type="evidence" value="ECO:0000318"/>
    <property type="project" value="GO_Central"/>
</dbReference>
<evidence type="ECO:0000313" key="3">
    <source>
        <dbReference type="EMBL" id="PHT92302.1"/>
    </source>
</evidence>
<gene>
    <name evidence="3" type="ORF">T459_00184</name>
</gene>
<comment type="caution">
    <text evidence="3">The sequence shown here is derived from an EMBL/GenBank/DDBJ whole genome shotgun (WGS) entry which is preliminary data.</text>
</comment>
<sequence>MWTRSRDKKLQEEWAIAFNSVEDIYERFMNYCLGKLRSCPWSELDGLQAETKIIDEHLSNINTKGWGGPGGYVYQKAYLEFFCSREMLTAVVEKCKAFPFLTYMVVNKQGNFISNVHQTDVNAVTWGVFPAKEIVQPTIFDPASFMVWKDEAFEIWSSKKTAKRPKFRLSTFSVLMDGPFGVVTATEMIGVIHFSVYIVWAVIMYTIQNVDLLSSFHADNVKEKSQDHTTCQDKLLMPCISHLTHSGRASFIAAAAEWSYFICSFRACIIHLNPRHIGSAMAGNIGVGMAQVDAYQQTSIRSSELDRKFLKNE</sequence>
<dbReference type="STRING" id="4072.A0A2G3ADH3"/>
<organism evidence="3 4">
    <name type="scientific">Capsicum annuum</name>
    <name type="common">Capsicum pepper</name>
    <dbReference type="NCBI Taxonomy" id="4072"/>
    <lineage>
        <taxon>Eukaryota</taxon>
        <taxon>Viridiplantae</taxon>
        <taxon>Streptophyta</taxon>
        <taxon>Embryophyta</taxon>
        <taxon>Tracheophyta</taxon>
        <taxon>Spermatophyta</taxon>
        <taxon>Magnoliopsida</taxon>
        <taxon>eudicotyledons</taxon>
        <taxon>Gunneridae</taxon>
        <taxon>Pentapetalae</taxon>
        <taxon>asterids</taxon>
        <taxon>lamiids</taxon>
        <taxon>Solanales</taxon>
        <taxon>Solanaceae</taxon>
        <taxon>Solanoideae</taxon>
        <taxon>Capsiceae</taxon>
        <taxon>Capsicum</taxon>
    </lineage>
</organism>
<dbReference type="GO" id="GO:0071949">
    <property type="term" value="F:FAD binding"/>
    <property type="evidence" value="ECO:0000318"/>
    <property type="project" value="GO_Central"/>
</dbReference>
<dbReference type="GO" id="GO:0005829">
    <property type="term" value="C:cytosol"/>
    <property type="evidence" value="ECO:0000318"/>
    <property type="project" value="GO_Central"/>
</dbReference>
<name>A0A2G3ADH3_CAPAN</name>
<dbReference type="PANTHER" id="PTHR45754:SF5">
    <property type="entry name" value="METHYLENETETRAHYDROFOLATE REDUCTASE"/>
    <property type="match status" value="1"/>
</dbReference>
<feature type="transmembrane region" description="Helical" evidence="1">
    <location>
        <begin position="191"/>
        <end position="207"/>
    </location>
</feature>
<keyword evidence="4" id="KW-1185">Reference proteome</keyword>
<dbReference type="EMBL" id="AYRZ02000001">
    <property type="protein sequence ID" value="PHT92302.1"/>
    <property type="molecule type" value="Genomic_DNA"/>
</dbReference>
<dbReference type="Gramene" id="PHT92302">
    <property type="protein sequence ID" value="PHT92302"/>
    <property type="gene ID" value="T459_00184"/>
</dbReference>
<reference evidence="3 4" key="2">
    <citation type="journal article" date="2017" name="Genome Biol.">
        <title>New reference genome sequences of hot pepper reveal the massive evolution of plant disease-resistance genes by retroduplication.</title>
        <authorList>
            <person name="Kim S."/>
            <person name="Park J."/>
            <person name="Yeom S.I."/>
            <person name="Kim Y.M."/>
            <person name="Seo E."/>
            <person name="Kim K.T."/>
            <person name="Kim M.S."/>
            <person name="Lee J.M."/>
            <person name="Cheong K."/>
            <person name="Shin H.S."/>
            <person name="Kim S.B."/>
            <person name="Han K."/>
            <person name="Lee J."/>
            <person name="Park M."/>
            <person name="Lee H.A."/>
            <person name="Lee H.Y."/>
            <person name="Lee Y."/>
            <person name="Oh S."/>
            <person name="Lee J.H."/>
            <person name="Choi E."/>
            <person name="Choi E."/>
            <person name="Lee S.E."/>
            <person name="Jeon J."/>
            <person name="Kim H."/>
            <person name="Choi G."/>
            <person name="Song H."/>
            <person name="Lee J."/>
            <person name="Lee S.C."/>
            <person name="Kwon J.K."/>
            <person name="Lee H.Y."/>
            <person name="Koo N."/>
            <person name="Hong Y."/>
            <person name="Kim R.W."/>
            <person name="Kang W.H."/>
            <person name="Huh J.H."/>
            <person name="Kang B.C."/>
            <person name="Yang T.J."/>
            <person name="Lee Y.H."/>
            <person name="Bennetzen J.L."/>
            <person name="Choi D."/>
        </authorList>
    </citation>
    <scope>NUCLEOTIDE SEQUENCE [LARGE SCALE GENOMIC DNA]</scope>
    <source>
        <strain evidence="4">cv. CM334</strain>
    </source>
</reference>
<evidence type="ECO:0000256" key="1">
    <source>
        <dbReference type="SAM" id="Phobius"/>
    </source>
</evidence>
<accession>A0A2G3ADH3</accession>
<evidence type="ECO:0000313" key="4">
    <source>
        <dbReference type="Proteomes" id="UP000222542"/>
    </source>
</evidence>
<reference evidence="3 4" key="1">
    <citation type="journal article" date="2014" name="Nat. Genet.">
        <title>Genome sequence of the hot pepper provides insights into the evolution of pungency in Capsicum species.</title>
        <authorList>
            <person name="Kim S."/>
            <person name="Park M."/>
            <person name="Yeom S.I."/>
            <person name="Kim Y.M."/>
            <person name="Lee J.M."/>
            <person name="Lee H.A."/>
            <person name="Seo E."/>
            <person name="Choi J."/>
            <person name="Cheong K."/>
            <person name="Kim K.T."/>
            <person name="Jung K."/>
            <person name="Lee G.W."/>
            <person name="Oh S.K."/>
            <person name="Bae C."/>
            <person name="Kim S.B."/>
            <person name="Lee H.Y."/>
            <person name="Kim S.Y."/>
            <person name="Kim M.S."/>
            <person name="Kang B.C."/>
            <person name="Jo Y.D."/>
            <person name="Yang H.B."/>
            <person name="Jeong H.J."/>
            <person name="Kang W.H."/>
            <person name="Kwon J.K."/>
            <person name="Shin C."/>
            <person name="Lim J.Y."/>
            <person name="Park J.H."/>
            <person name="Huh J.H."/>
            <person name="Kim J.S."/>
            <person name="Kim B.D."/>
            <person name="Cohen O."/>
            <person name="Paran I."/>
            <person name="Suh M.C."/>
            <person name="Lee S.B."/>
            <person name="Kim Y.K."/>
            <person name="Shin Y."/>
            <person name="Noh S.J."/>
            <person name="Park J."/>
            <person name="Seo Y.S."/>
            <person name="Kwon S.Y."/>
            <person name="Kim H.A."/>
            <person name="Park J.M."/>
            <person name="Kim H.J."/>
            <person name="Choi S.B."/>
            <person name="Bosland P.W."/>
            <person name="Reeves G."/>
            <person name="Jo S.H."/>
            <person name="Lee B.W."/>
            <person name="Cho H.T."/>
            <person name="Choi H.S."/>
            <person name="Lee M.S."/>
            <person name="Yu Y."/>
            <person name="Do Choi Y."/>
            <person name="Park B.S."/>
            <person name="van Deynze A."/>
            <person name="Ashrafi H."/>
            <person name="Hill T."/>
            <person name="Kim W.T."/>
            <person name="Pai H.S."/>
            <person name="Ahn H.K."/>
            <person name="Yeam I."/>
            <person name="Giovannoni J.J."/>
            <person name="Rose J.K."/>
            <person name="Sorensen I."/>
            <person name="Lee S.J."/>
            <person name="Kim R.W."/>
            <person name="Choi I.Y."/>
            <person name="Choi B.S."/>
            <person name="Lim J.S."/>
            <person name="Lee Y.H."/>
            <person name="Choi D."/>
        </authorList>
    </citation>
    <scope>NUCLEOTIDE SEQUENCE [LARGE SCALE GENOMIC DNA]</scope>
    <source>
        <strain evidence="4">cv. CM334</strain>
    </source>
</reference>
<keyword evidence="1" id="KW-0472">Membrane</keyword>
<dbReference type="InterPro" id="IPR053806">
    <property type="entry name" value="MTHFR_C"/>
</dbReference>
<dbReference type="GO" id="GO:0009086">
    <property type="term" value="P:methionine biosynthetic process"/>
    <property type="evidence" value="ECO:0000318"/>
    <property type="project" value="GO_Central"/>
</dbReference>
<evidence type="ECO:0000259" key="2">
    <source>
        <dbReference type="Pfam" id="PF21895"/>
    </source>
</evidence>
<proteinExistence type="predicted"/>
<protein>
    <recommendedName>
        <fullName evidence="2">MTHFR SAM-binding regulatory domain-containing protein</fullName>
    </recommendedName>
</protein>
<keyword evidence="1" id="KW-1133">Transmembrane helix</keyword>
<dbReference type="Proteomes" id="UP000222542">
    <property type="component" value="Unassembled WGS sequence"/>
</dbReference>
<keyword evidence="1" id="KW-0812">Transmembrane</keyword>